<dbReference type="AlphaFoldDB" id="A0A318JMR9"/>
<dbReference type="Proteomes" id="UP000248395">
    <property type="component" value="Unassembled WGS sequence"/>
</dbReference>
<dbReference type="EMBL" id="QJKC01000004">
    <property type="protein sequence ID" value="PXX49501.1"/>
    <property type="molecule type" value="Genomic_DNA"/>
</dbReference>
<dbReference type="PANTHER" id="PTHR43245:SF13">
    <property type="entry name" value="UDP-D-APIOSE_UDP-D-XYLOSE SYNTHASE 2"/>
    <property type="match status" value="1"/>
</dbReference>
<evidence type="ECO:0000313" key="3">
    <source>
        <dbReference type="Proteomes" id="UP000248395"/>
    </source>
</evidence>
<reference evidence="2 3" key="1">
    <citation type="submission" date="2018-05" db="EMBL/GenBank/DDBJ databases">
        <title>Genomic Encyclopedia of Type Strains, Phase IV (KMG-IV): sequencing the most valuable type-strain genomes for metagenomic binning, comparative biology and taxonomic classification.</title>
        <authorList>
            <person name="Goeker M."/>
        </authorList>
    </citation>
    <scope>NUCLEOTIDE SEQUENCE [LARGE SCALE GENOMIC DNA]</scope>
    <source>
        <strain evidence="2 3">DSM 25134</strain>
    </source>
</reference>
<dbReference type="InterPro" id="IPR001509">
    <property type="entry name" value="Epimerase_deHydtase"/>
</dbReference>
<protein>
    <submittedName>
        <fullName evidence="2">UDP-glucose 4-epimerase/UDP-glucuronate decarboxylase</fullName>
    </submittedName>
</protein>
<evidence type="ECO:0000259" key="1">
    <source>
        <dbReference type="Pfam" id="PF01370"/>
    </source>
</evidence>
<sequence length="328" mass="36011">MKVLITGGVGFVGGHLARSLASEGHDVTLLDNFKRGVQDPFIESCINELGVKVLKADLLDESTLQDLPTDFTHVYHLAAIIGVTHVLQRPYEVLADNTKMTDNVIRLCRRQEKLQRLLFSSTSEVYAGSLIHMDMPIPTPETTPIALTGLDQPRTSYMLSKLYGEAMCNMSGLPVTNVRLHNVYGPRMGMSHVIPELLFKAWKAKDGDTLDVFSVDHRRTFCYVSDAVRMIRALTESESALGKTVNIGNESPEISIGELAEVVVTTVDRKLNLVPQPATPGSPSRRCPKTGLLQDLTGVSGEVSLQEGVRQTFDWYLANVFQGGVSAK</sequence>
<organism evidence="2 3">
    <name type="scientific">Aquitalea magnusonii</name>
    <dbReference type="NCBI Taxonomy" id="332411"/>
    <lineage>
        <taxon>Bacteria</taxon>
        <taxon>Pseudomonadati</taxon>
        <taxon>Pseudomonadota</taxon>
        <taxon>Betaproteobacteria</taxon>
        <taxon>Neisseriales</taxon>
        <taxon>Chromobacteriaceae</taxon>
        <taxon>Aquitalea</taxon>
    </lineage>
</organism>
<name>A0A318JMR9_9NEIS</name>
<dbReference type="InterPro" id="IPR050177">
    <property type="entry name" value="Lipid_A_modif_metabolic_enz"/>
</dbReference>
<evidence type="ECO:0000313" key="2">
    <source>
        <dbReference type="EMBL" id="PXX49501.1"/>
    </source>
</evidence>
<accession>A0A318JMR9</accession>
<dbReference type="InterPro" id="IPR036291">
    <property type="entry name" value="NAD(P)-bd_dom_sf"/>
</dbReference>
<dbReference type="OrthoDB" id="9802815at2"/>
<dbReference type="Gene3D" id="3.40.50.720">
    <property type="entry name" value="NAD(P)-binding Rossmann-like Domain"/>
    <property type="match status" value="1"/>
</dbReference>
<proteinExistence type="predicted"/>
<keyword evidence="3" id="KW-1185">Reference proteome</keyword>
<comment type="caution">
    <text evidence="2">The sequence shown here is derived from an EMBL/GenBank/DDBJ whole genome shotgun (WGS) entry which is preliminary data.</text>
</comment>
<gene>
    <name evidence="2" type="ORF">DFR38_104143</name>
</gene>
<dbReference type="RefSeq" id="WP_059284751.1">
    <property type="nucleotide sequence ID" value="NZ_LNQU01000007.1"/>
</dbReference>
<dbReference type="Pfam" id="PF01370">
    <property type="entry name" value="Epimerase"/>
    <property type="match status" value="1"/>
</dbReference>
<dbReference type="SUPFAM" id="SSF51735">
    <property type="entry name" value="NAD(P)-binding Rossmann-fold domains"/>
    <property type="match status" value="1"/>
</dbReference>
<dbReference type="PANTHER" id="PTHR43245">
    <property type="entry name" value="BIFUNCTIONAL POLYMYXIN RESISTANCE PROTEIN ARNA"/>
    <property type="match status" value="1"/>
</dbReference>
<feature type="domain" description="NAD-dependent epimerase/dehydratase" evidence="1">
    <location>
        <begin position="3"/>
        <end position="248"/>
    </location>
</feature>